<evidence type="ECO:0000256" key="1">
    <source>
        <dbReference type="SAM" id="MobiDB-lite"/>
    </source>
</evidence>
<organism evidence="2 3">
    <name type="scientific">Arabis nemorensis</name>
    <dbReference type="NCBI Taxonomy" id="586526"/>
    <lineage>
        <taxon>Eukaryota</taxon>
        <taxon>Viridiplantae</taxon>
        <taxon>Streptophyta</taxon>
        <taxon>Embryophyta</taxon>
        <taxon>Tracheophyta</taxon>
        <taxon>Spermatophyta</taxon>
        <taxon>Magnoliopsida</taxon>
        <taxon>eudicotyledons</taxon>
        <taxon>Gunneridae</taxon>
        <taxon>Pentapetalae</taxon>
        <taxon>rosids</taxon>
        <taxon>malvids</taxon>
        <taxon>Brassicales</taxon>
        <taxon>Brassicaceae</taxon>
        <taxon>Arabideae</taxon>
        <taxon>Arabis</taxon>
    </lineage>
</organism>
<keyword evidence="3" id="KW-1185">Reference proteome</keyword>
<name>A0A565CBN3_9BRAS</name>
<dbReference type="EMBL" id="CABITT030000007">
    <property type="protein sequence ID" value="VVB11033.1"/>
    <property type="molecule type" value="Genomic_DNA"/>
</dbReference>
<sequence>MAKGGARTRNRHVSPAPESPIDSPTIQSPPRGASQPVRHTRGQSSTYYVP</sequence>
<reference evidence="2" key="1">
    <citation type="submission" date="2019-07" db="EMBL/GenBank/DDBJ databases">
        <authorList>
            <person name="Dittberner H."/>
        </authorList>
    </citation>
    <scope>NUCLEOTIDE SEQUENCE [LARGE SCALE GENOMIC DNA]</scope>
</reference>
<feature type="region of interest" description="Disordered" evidence="1">
    <location>
        <begin position="1"/>
        <end position="50"/>
    </location>
</feature>
<proteinExistence type="predicted"/>
<dbReference type="Proteomes" id="UP000489600">
    <property type="component" value="Unassembled WGS sequence"/>
</dbReference>
<feature type="compositionally biased region" description="Basic residues" evidence="1">
    <location>
        <begin position="1"/>
        <end position="12"/>
    </location>
</feature>
<gene>
    <name evidence="2" type="ORF">ANE_LOCUS21477</name>
</gene>
<comment type="caution">
    <text evidence="2">The sequence shown here is derived from an EMBL/GenBank/DDBJ whole genome shotgun (WGS) entry which is preliminary data.</text>
</comment>
<protein>
    <submittedName>
        <fullName evidence="2">Uncharacterized protein</fullName>
    </submittedName>
</protein>
<dbReference type="AlphaFoldDB" id="A0A565CBN3"/>
<evidence type="ECO:0000313" key="2">
    <source>
        <dbReference type="EMBL" id="VVB11033.1"/>
    </source>
</evidence>
<accession>A0A565CBN3</accession>
<evidence type="ECO:0000313" key="3">
    <source>
        <dbReference type="Proteomes" id="UP000489600"/>
    </source>
</evidence>